<gene>
    <name evidence="1" type="ORF">SDC9_170241</name>
</gene>
<accession>A0A645G9Q4</accession>
<evidence type="ECO:0000313" key="1">
    <source>
        <dbReference type="EMBL" id="MPN22856.1"/>
    </source>
</evidence>
<dbReference type="AlphaFoldDB" id="A0A645G9Q4"/>
<organism evidence="1">
    <name type="scientific">bioreactor metagenome</name>
    <dbReference type="NCBI Taxonomy" id="1076179"/>
    <lineage>
        <taxon>unclassified sequences</taxon>
        <taxon>metagenomes</taxon>
        <taxon>ecological metagenomes</taxon>
    </lineage>
</organism>
<name>A0A645G9Q4_9ZZZZ</name>
<dbReference type="EMBL" id="VSSQ01071193">
    <property type="protein sequence ID" value="MPN22856.1"/>
    <property type="molecule type" value="Genomic_DNA"/>
</dbReference>
<sequence length="100" mass="10492">MKRVSSADSVVGNLTPTTIFFVFSPAAKDNAGTSNIFLSSITCKLTVVACESSLRPKVISNDFLFGVTVTLEGVLPSIKTWAPPTCFSAGTYSGASSLHE</sequence>
<proteinExistence type="predicted"/>
<protein>
    <submittedName>
        <fullName evidence="1">Uncharacterized protein</fullName>
    </submittedName>
</protein>
<comment type="caution">
    <text evidence="1">The sequence shown here is derived from an EMBL/GenBank/DDBJ whole genome shotgun (WGS) entry which is preliminary data.</text>
</comment>
<reference evidence="1" key="1">
    <citation type="submission" date="2019-08" db="EMBL/GenBank/DDBJ databases">
        <authorList>
            <person name="Kucharzyk K."/>
            <person name="Murdoch R.W."/>
            <person name="Higgins S."/>
            <person name="Loffler F."/>
        </authorList>
    </citation>
    <scope>NUCLEOTIDE SEQUENCE</scope>
</reference>